<protein>
    <submittedName>
        <fullName evidence="2">Uncharacterized protein</fullName>
    </submittedName>
</protein>
<dbReference type="OrthoDB" id="10575558at2759"/>
<name>D7FP31_ECTSI</name>
<dbReference type="Proteomes" id="UP000002630">
    <property type="component" value="Unassembled WGS sequence"/>
</dbReference>
<sequence length="196" mass="20903">MPRGFGPTLYNFGTRSRAAVSGPGVQWGERRGAEFPTSGGSPPLRASRDRQHLGATPTPDTPRGISPSLALRYASTTWQQRRAEGASGNREVPGGGGQQFLNPGTPAGYGRLRRNTNMDPALMVWGTPGEKKNQPSAEAPKKGKDPAKSVLRLPTPGTLRKAANADDETIANTDPKGAKKFGKDHVKNVHKLVDDD</sequence>
<feature type="region of interest" description="Disordered" evidence="1">
    <location>
        <begin position="1"/>
        <end position="183"/>
    </location>
</feature>
<keyword evidence="3" id="KW-1185">Reference proteome</keyword>
<reference evidence="2 3" key="1">
    <citation type="journal article" date="2010" name="Nature">
        <title>The Ectocarpus genome and the independent evolution of multicellularity in brown algae.</title>
        <authorList>
            <person name="Cock J.M."/>
            <person name="Sterck L."/>
            <person name="Rouze P."/>
            <person name="Scornet D."/>
            <person name="Allen A.E."/>
            <person name="Amoutzias G."/>
            <person name="Anthouard V."/>
            <person name="Artiguenave F."/>
            <person name="Aury J.M."/>
            <person name="Badger J.H."/>
            <person name="Beszteri B."/>
            <person name="Billiau K."/>
            <person name="Bonnet E."/>
            <person name="Bothwell J.H."/>
            <person name="Bowler C."/>
            <person name="Boyen C."/>
            <person name="Brownlee C."/>
            <person name="Carrano C.J."/>
            <person name="Charrier B."/>
            <person name="Cho G.Y."/>
            <person name="Coelho S.M."/>
            <person name="Collen J."/>
            <person name="Corre E."/>
            <person name="Da Silva C."/>
            <person name="Delage L."/>
            <person name="Delaroque N."/>
            <person name="Dittami S.M."/>
            <person name="Doulbeau S."/>
            <person name="Elias M."/>
            <person name="Farnham G."/>
            <person name="Gachon C.M."/>
            <person name="Gschloessl B."/>
            <person name="Heesch S."/>
            <person name="Jabbari K."/>
            <person name="Jubin C."/>
            <person name="Kawai H."/>
            <person name="Kimura K."/>
            <person name="Kloareg B."/>
            <person name="Kupper F.C."/>
            <person name="Lang D."/>
            <person name="Le Bail A."/>
            <person name="Leblanc C."/>
            <person name="Lerouge P."/>
            <person name="Lohr M."/>
            <person name="Lopez P.J."/>
            <person name="Martens C."/>
            <person name="Maumus F."/>
            <person name="Michel G."/>
            <person name="Miranda-Saavedra D."/>
            <person name="Morales J."/>
            <person name="Moreau H."/>
            <person name="Motomura T."/>
            <person name="Nagasato C."/>
            <person name="Napoli C.A."/>
            <person name="Nelson D.R."/>
            <person name="Nyvall-Collen P."/>
            <person name="Peters A.F."/>
            <person name="Pommier C."/>
            <person name="Potin P."/>
            <person name="Poulain J."/>
            <person name="Quesneville H."/>
            <person name="Read B."/>
            <person name="Rensing S.A."/>
            <person name="Ritter A."/>
            <person name="Rousvoal S."/>
            <person name="Samanta M."/>
            <person name="Samson G."/>
            <person name="Schroeder D.C."/>
            <person name="Segurens B."/>
            <person name="Strittmatter M."/>
            <person name="Tonon T."/>
            <person name="Tregear J.W."/>
            <person name="Valentin K."/>
            <person name="von Dassow P."/>
            <person name="Yamagishi T."/>
            <person name="Van de Peer Y."/>
            <person name="Wincker P."/>
        </authorList>
    </citation>
    <scope>NUCLEOTIDE SEQUENCE [LARGE SCALE GENOMIC DNA]</scope>
    <source>
        <strain evidence="3">Ec32 / CCAP1310/4</strain>
    </source>
</reference>
<evidence type="ECO:0000256" key="1">
    <source>
        <dbReference type="SAM" id="MobiDB-lite"/>
    </source>
</evidence>
<proteinExistence type="predicted"/>
<evidence type="ECO:0000313" key="2">
    <source>
        <dbReference type="EMBL" id="CBJ30295.1"/>
    </source>
</evidence>
<accession>D7FP31</accession>
<dbReference type="InParanoid" id="D7FP31"/>
<feature type="compositionally biased region" description="Basic and acidic residues" evidence="1">
    <location>
        <begin position="129"/>
        <end position="147"/>
    </location>
</feature>
<organism evidence="2 3">
    <name type="scientific">Ectocarpus siliculosus</name>
    <name type="common">Brown alga</name>
    <name type="synonym">Conferva siliculosa</name>
    <dbReference type="NCBI Taxonomy" id="2880"/>
    <lineage>
        <taxon>Eukaryota</taxon>
        <taxon>Sar</taxon>
        <taxon>Stramenopiles</taxon>
        <taxon>Ochrophyta</taxon>
        <taxon>PX clade</taxon>
        <taxon>Phaeophyceae</taxon>
        <taxon>Ectocarpales</taxon>
        <taxon>Ectocarpaceae</taxon>
        <taxon>Ectocarpus</taxon>
    </lineage>
</organism>
<dbReference type="AlphaFoldDB" id="D7FP31"/>
<dbReference type="EMBL" id="FN649760">
    <property type="protein sequence ID" value="CBJ30295.1"/>
    <property type="molecule type" value="Genomic_DNA"/>
</dbReference>
<gene>
    <name evidence="2" type="ORF">Esi_0185_0006</name>
</gene>
<evidence type="ECO:0000313" key="3">
    <source>
        <dbReference type="Proteomes" id="UP000002630"/>
    </source>
</evidence>